<comment type="caution">
    <text evidence="1">The sequence shown here is derived from an EMBL/GenBank/DDBJ whole genome shotgun (WGS) entry which is preliminary data.</text>
</comment>
<reference evidence="1" key="2">
    <citation type="journal article" date="2019" name="IMA Fungus">
        <title>Genome sequencing and comparison of five Tilletia species to identify candidate genes for the detection of regulated species infecting wheat.</title>
        <authorList>
            <person name="Nguyen H.D.T."/>
            <person name="Sultana T."/>
            <person name="Kesanakurti P."/>
            <person name="Hambleton S."/>
        </authorList>
    </citation>
    <scope>NUCLEOTIDE SEQUENCE</scope>
    <source>
        <strain evidence="1">DAOMC 236416</strain>
    </source>
</reference>
<accession>A0A177T5P2</accession>
<reference evidence="1" key="1">
    <citation type="submission" date="2016-04" db="EMBL/GenBank/DDBJ databases">
        <authorList>
            <person name="Nguyen H.D."/>
            <person name="Samba Siva P."/>
            <person name="Cullis J."/>
            <person name="Levesque C.A."/>
            <person name="Hambleton S."/>
        </authorList>
    </citation>
    <scope>NUCLEOTIDE SEQUENCE</scope>
    <source>
        <strain evidence="1">DAOMC 236416</strain>
    </source>
</reference>
<evidence type="ECO:0000313" key="2">
    <source>
        <dbReference type="Proteomes" id="UP000077521"/>
    </source>
</evidence>
<keyword evidence="2" id="KW-1185">Reference proteome</keyword>
<dbReference type="AlphaFoldDB" id="A0A177T5P2"/>
<dbReference type="InterPro" id="IPR033121">
    <property type="entry name" value="PEPTIDASE_A1"/>
</dbReference>
<sequence>MAAKVPRAKAKPMFKIIPNLTLYNEAHGVLRARYPCAKPPQIMVELGALKVPMGGMTSLKYEADPSYCVAPLVGVSKEAVPNGDAMAGGYLYSNLYVVVDMDKGMVGYALKA</sequence>
<gene>
    <name evidence="1" type="ORF">A4X13_0g9298</name>
</gene>
<proteinExistence type="predicted"/>
<name>A0A177T5P2_9BASI</name>
<dbReference type="PROSITE" id="PS51767">
    <property type="entry name" value="PEPTIDASE_A1"/>
    <property type="match status" value="1"/>
</dbReference>
<evidence type="ECO:0000313" key="1">
    <source>
        <dbReference type="EMBL" id="KAE8236011.1"/>
    </source>
</evidence>
<protein>
    <submittedName>
        <fullName evidence="1">Uncharacterized protein</fullName>
    </submittedName>
</protein>
<organism evidence="1 2">
    <name type="scientific">Tilletia indica</name>
    <dbReference type="NCBI Taxonomy" id="43049"/>
    <lineage>
        <taxon>Eukaryota</taxon>
        <taxon>Fungi</taxon>
        <taxon>Dikarya</taxon>
        <taxon>Basidiomycota</taxon>
        <taxon>Ustilaginomycotina</taxon>
        <taxon>Exobasidiomycetes</taxon>
        <taxon>Tilletiales</taxon>
        <taxon>Tilletiaceae</taxon>
        <taxon>Tilletia</taxon>
    </lineage>
</organism>
<dbReference type="EMBL" id="LWDF02002445">
    <property type="protein sequence ID" value="KAE8236011.1"/>
    <property type="molecule type" value="Genomic_DNA"/>
</dbReference>
<dbReference type="Proteomes" id="UP000077521">
    <property type="component" value="Unassembled WGS sequence"/>
</dbReference>